<dbReference type="EMBL" id="JACAZE010000006">
    <property type="protein sequence ID" value="KAF7313967.1"/>
    <property type="molecule type" value="Genomic_DNA"/>
</dbReference>
<keyword evidence="4" id="KW-1185">Reference proteome</keyword>
<feature type="transmembrane region" description="Helical" evidence="2">
    <location>
        <begin position="38"/>
        <end position="62"/>
    </location>
</feature>
<dbReference type="GO" id="GO:0004497">
    <property type="term" value="F:monooxygenase activity"/>
    <property type="evidence" value="ECO:0007669"/>
    <property type="project" value="TreeGrafter"/>
</dbReference>
<comment type="caution">
    <text evidence="3">The sequence shown here is derived from an EMBL/GenBank/DDBJ whole genome shotgun (WGS) entry which is preliminary data.</text>
</comment>
<protein>
    <recommendedName>
        <fullName evidence="5">Caleosin-domain-containing protein</fullName>
    </recommendedName>
</protein>
<name>A0A8H6WDM0_MYCCL</name>
<dbReference type="Pfam" id="PF05042">
    <property type="entry name" value="Caleosin"/>
    <property type="match status" value="1"/>
</dbReference>
<keyword evidence="2" id="KW-0472">Membrane</keyword>
<evidence type="ECO:0000313" key="4">
    <source>
        <dbReference type="Proteomes" id="UP000613580"/>
    </source>
</evidence>
<dbReference type="OrthoDB" id="640742at2759"/>
<accession>A0A8H6WDM0</accession>
<organism evidence="3 4">
    <name type="scientific">Mycena chlorophos</name>
    <name type="common">Agaric fungus</name>
    <name type="synonym">Agaricus chlorophos</name>
    <dbReference type="NCBI Taxonomy" id="658473"/>
    <lineage>
        <taxon>Eukaryota</taxon>
        <taxon>Fungi</taxon>
        <taxon>Dikarya</taxon>
        <taxon>Basidiomycota</taxon>
        <taxon>Agaricomycotina</taxon>
        <taxon>Agaricomycetes</taxon>
        <taxon>Agaricomycetidae</taxon>
        <taxon>Agaricales</taxon>
        <taxon>Marasmiineae</taxon>
        <taxon>Mycenaceae</taxon>
        <taxon>Mycena</taxon>
    </lineage>
</organism>
<comment type="similarity">
    <text evidence="1">Belongs to the caleosin family.</text>
</comment>
<keyword evidence="2" id="KW-1133">Transmembrane helix</keyword>
<feature type="transmembrane region" description="Helical" evidence="2">
    <location>
        <begin position="136"/>
        <end position="153"/>
    </location>
</feature>
<evidence type="ECO:0008006" key="5">
    <source>
        <dbReference type="Google" id="ProtNLM"/>
    </source>
</evidence>
<evidence type="ECO:0000313" key="3">
    <source>
        <dbReference type="EMBL" id="KAF7313967.1"/>
    </source>
</evidence>
<dbReference type="InterPro" id="IPR007736">
    <property type="entry name" value="Caleosin-related"/>
</dbReference>
<evidence type="ECO:0000256" key="1">
    <source>
        <dbReference type="ARBA" id="ARBA00006765"/>
    </source>
</evidence>
<dbReference type="PANTHER" id="PTHR31495:SF0">
    <property type="entry name" value="BINDING PROTEIN CALEOSIN, PUTATIVE (AFU_ORTHOLOGUE AFUA_5G13750)-RELATED"/>
    <property type="match status" value="1"/>
</dbReference>
<sequence>MQSNESQPRPALQGHVAFFDTDNDGIIWPTDTYKGFRAIGFGIFFSILSVVMIHSGFSYLTLRHLYVLPDPFLRLSVLNIKGAIHGSDSASYTQDGEFDQHRFDLLFERFTAPPHTHMSFSEGVSMVRANRNAYDPFGWIAAIFEWSSVYILFKPKDGRVAKDDVQGILDGTLFPKLAALKAGAKKDE</sequence>
<dbReference type="Proteomes" id="UP000613580">
    <property type="component" value="Unassembled WGS sequence"/>
</dbReference>
<proteinExistence type="inferred from homology"/>
<gene>
    <name evidence="3" type="ORF">HMN09_00555200</name>
</gene>
<dbReference type="GO" id="GO:0005509">
    <property type="term" value="F:calcium ion binding"/>
    <property type="evidence" value="ECO:0007669"/>
    <property type="project" value="TreeGrafter"/>
</dbReference>
<keyword evidence="2" id="KW-0812">Transmembrane</keyword>
<reference evidence="3" key="1">
    <citation type="submission" date="2020-05" db="EMBL/GenBank/DDBJ databases">
        <title>Mycena genomes resolve the evolution of fungal bioluminescence.</title>
        <authorList>
            <person name="Tsai I.J."/>
        </authorList>
    </citation>
    <scope>NUCLEOTIDE SEQUENCE</scope>
    <source>
        <strain evidence="3">110903Hualien_Pintung</strain>
    </source>
</reference>
<evidence type="ECO:0000256" key="2">
    <source>
        <dbReference type="SAM" id="Phobius"/>
    </source>
</evidence>
<dbReference type="PANTHER" id="PTHR31495">
    <property type="entry name" value="PEROXYGENASE 3-RELATED"/>
    <property type="match status" value="1"/>
</dbReference>
<dbReference type="AlphaFoldDB" id="A0A8H6WDM0"/>